<dbReference type="PROSITE" id="PS50005">
    <property type="entry name" value="TPR"/>
    <property type="match status" value="1"/>
</dbReference>
<dbReference type="FunCoup" id="A0A7M7PKJ3">
    <property type="interactions" value="307"/>
</dbReference>
<dbReference type="Proteomes" id="UP000007110">
    <property type="component" value="Unassembled WGS sequence"/>
</dbReference>
<protein>
    <recommendedName>
        <fullName evidence="5">Tetratricopeptide repeat protein 33</fullName>
    </recommendedName>
</protein>
<dbReference type="OrthoDB" id="2423701at2759"/>
<keyword evidence="4" id="KW-1185">Reference proteome</keyword>
<dbReference type="InterPro" id="IPR011990">
    <property type="entry name" value="TPR-like_helical_dom_sf"/>
</dbReference>
<dbReference type="OMA" id="KESRVRC"/>
<reference evidence="3" key="2">
    <citation type="submission" date="2021-01" db="UniProtKB">
        <authorList>
            <consortium name="EnsemblMetazoa"/>
        </authorList>
    </citation>
    <scope>IDENTIFICATION</scope>
</reference>
<feature type="compositionally biased region" description="Basic and acidic residues" evidence="2">
    <location>
        <begin position="242"/>
        <end position="257"/>
    </location>
</feature>
<dbReference type="AlphaFoldDB" id="A0A7M7PKJ3"/>
<dbReference type="RefSeq" id="XP_030852823.1">
    <property type="nucleotide sequence ID" value="XM_030996963.1"/>
</dbReference>
<accession>A0A7M7PKJ3</accession>
<proteinExistence type="predicted"/>
<dbReference type="SMART" id="SM00028">
    <property type="entry name" value="TPR"/>
    <property type="match status" value="2"/>
</dbReference>
<dbReference type="InterPro" id="IPR019734">
    <property type="entry name" value="TPR_rpt"/>
</dbReference>
<evidence type="ECO:0000256" key="2">
    <source>
        <dbReference type="SAM" id="MobiDB-lite"/>
    </source>
</evidence>
<dbReference type="PANTHER" id="PTHR15544:SF0">
    <property type="entry name" value="TETRATRICOPEPTIDE REPEAT PROTEIN 33"/>
    <property type="match status" value="1"/>
</dbReference>
<feature type="region of interest" description="Disordered" evidence="2">
    <location>
        <begin position="187"/>
        <end position="278"/>
    </location>
</feature>
<sequence length="278" mass="30914">MTSFGWKRKVGEKVSKEASSNFESKTGLLQEDSTGEDGHHEDNLWDTFSKKRKVLLLEDAASKSQRLKAEGETLADAGRFWEALNKWNDALQYTPANEHLHEMKAQVLMELHEVFPAVEAAQQATVLAPQWWVAYQTLGRAQIGLGEITMAVKSFSRAVHMNPAEPTLWEEDLSWAYSLRDQLGARTKTRTRKREGQKETQVLEPVETCEPGTGSSLNATGSTSRSSGVDCEDGQELGSAARKTEEAEDHSMEEDTRTVSTPADRSSGDASFCREGFR</sequence>
<dbReference type="EnsemblMetazoa" id="XM_030996963">
    <property type="protein sequence ID" value="XP_030852823"/>
    <property type="gene ID" value="LOC115928895"/>
</dbReference>
<evidence type="ECO:0000313" key="4">
    <source>
        <dbReference type="Proteomes" id="UP000007110"/>
    </source>
</evidence>
<dbReference type="PANTHER" id="PTHR15544">
    <property type="entry name" value="OSMOSIS RESPONSIVE FACTOR"/>
    <property type="match status" value="1"/>
</dbReference>
<reference evidence="4" key="1">
    <citation type="submission" date="2015-02" db="EMBL/GenBank/DDBJ databases">
        <title>Genome sequencing for Strongylocentrotus purpuratus.</title>
        <authorList>
            <person name="Murali S."/>
            <person name="Liu Y."/>
            <person name="Vee V."/>
            <person name="English A."/>
            <person name="Wang M."/>
            <person name="Skinner E."/>
            <person name="Han Y."/>
            <person name="Muzny D.M."/>
            <person name="Worley K.C."/>
            <person name="Gibbs R.A."/>
        </authorList>
    </citation>
    <scope>NUCLEOTIDE SEQUENCE</scope>
</reference>
<name>A0A7M7PKJ3_STRPU</name>
<dbReference type="InParanoid" id="A0A7M7PKJ3"/>
<dbReference type="EnsemblMetazoa" id="XM_030996964">
    <property type="protein sequence ID" value="XP_030852824"/>
    <property type="gene ID" value="LOC115928895"/>
</dbReference>
<dbReference type="KEGG" id="spu:115928895"/>
<dbReference type="InterPro" id="IPR052658">
    <property type="entry name" value="TPR-containing"/>
</dbReference>
<dbReference type="RefSeq" id="XP_030852824.1">
    <property type="nucleotide sequence ID" value="XM_030996964.1"/>
</dbReference>
<evidence type="ECO:0008006" key="5">
    <source>
        <dbReference type="Google" id="ProtNLM"/>
    </source>
</evidence>
<evidence type="ECO:0000313" key="3">
    <source>
        <dbReference type="EnsemblMetazoa" id="XP_030852824"/>
    </source>
</evidence>
<evidence type="ECO:0000256" key="1">
    <source>
        <dbReference type="PROSITE-ProRule" id="PRU00339"/>
    </source>
</evidence>
<organism evidence="3 4">
    <name type="scientific">Strongylocentrotus purpuratus</name>
    <name type="common">Purple sea urchin</name>
    <dbReference type="NCBI Taxonomy" id="7668"/>
    <lineage>
        <taxon>Eukaryota</taxon>
        <taxon>Metazoa</taxon>
        <taxon>Echinodermata</taxon>
        <taxon>Eleutherozoa</taxon>
        <taxon>Echinozoa</taxon>
        <taxon>Echinoidea</taxon>
        <taxon>Euechinoidea</taxon>
        <taxon>Echinacea</taxon>
        <taxon>Camarodonta</taxon>
        <taxon>Echinidea</taxon>
        <taxon>Strongylocentrotidae</taxon>
        <taxon>Strongylocentrotus</taxon>
    </lineage>
</organism>
<dbReference type="SUPFAM" id="SSF48452">
    <property type="entry name" value="TPR-like"/>
    <property type="match status" value="1"/>
</dbReference>
<dbReference type="GeneID" id="115928895"/>
<feature type="repeat" description="TPR" evidence="1">
    <location>
        <begin position="132"/>
        <end position="165"/>
    </location>
</feature>
<keyword evidence="1" id="KW-0802">TPR repeat</keyword>
<feature type="compositionally biased region" description="Polar residues" evidence="2">
    <location>
        <begin position="213"/>
        <end position="227"/>
    </location>
</feature>
<dbReference type="Gene3D" id="1.25.40.10">
    <property type="entry name" value="Tetratricopeptide repeat domain"/>
    <property type="match status" value="1"/>
</dbReference>
<feature type="region of interest" description="Disordered" evidence="2">
    <location>
        <begin position="1"/>
        <end position="43"/>
    </location>
</feature>